<dbReference type="InterPro" id="IPR043502">
    <property type="entry name" value="DNA/RNA_pol_sf"/>
</dbReference>
<dbReference type="Gene3D" id="3.10.10.10">
    <property type="entry name" value="HIV Type 1 Reverse Transcriptase, subunit A, domain 1"/>
    <property type="match status" value="1"/>
</dbReference>
<dbReference type="InterPro" id="IPR053134">
    <property type="entry name" value="RNA-dir_DNA_polymerase"/>
</dbReference>
<dbReference type="CDD" id="cd01647">
    <property type="entry name" value="RT_LTR"/>
    <property type="match status" value="1"/>
</dbReference>
<comment type="caution">
    <text evidence="2">The sequence shown here is derived from an EMBL/GenBank/DDBJ whole genome shotgun (WGS) entry which is preliminary data.</text>
</comment>
<dbReference type="Gene3D" id="3.30.70.270">
    <property type="match status" value="1"/>
</dbReference>
<reference evidence="2" key="2">
    <citation type="journal article" date="2024" name="Plant">
        <title>Genomic evolution and insights into agronomic trait innovations of Sesamum species.</title>
        <authorList>
            <person name="Miao H."/>
            <person name="Wang L."/>
            <person name="Qu L."/>
            <person name="Liu H."/>
            <person name="Sun Y."/>
            <person name="Le M."/>
            <person name="Wang Q."/>
            <person name="Wei S."/>
            <person name="Zheng Y."/>
            <person name="Lin W."/>
            <person name="Duan Y."/>
            <person name="Cao H."/>
            <person name="Xiong S."/>
            <person name="Wang X."/>
            <person name="Wei L."/>
            <person name="Li C."/>
            <person name="Ma Q."/>
            <person name="Ju M."/>
            <person name="Zhao R."/>
            <person name="Li G."/>
            <person name="Mu C."/>
            <person name="Tian Q."/>
            <person name="Mei H."/>
            <person name="Zhang T."/>
            <person name="Gao T."/>
            <person name="Zhang H."/>
        </authorList>
    </citation>
    <scope>NUCLEOTIDE SEQUENCE</scope>
    <source>
        <strain evidence="2">KEN8</strain>
    </source>
</reference>
<sequence>MDNMVLATLFHVIDAKTSYNMLLGRPWLHENVVVPSTWYQCFKYYRDGTARKVLCDRKHFIEAESHFVNIRSMKKPSKAPLNGFVPSTPKEGGNEALAIDGKEFDRKAFKLLIKVEYNLKEKLSFRKLPSEAIDKKLHGFKATQILKVKVQTMIFTQVRCNNEGDGKRVASSNYISNGAEEDVAQSYHITLIKDGEVEEKYTEDAFVELEECFKSTELKEVNLGEVNKLIEVGFIREVKHLMWISNIVPVRKKNGRIRVCVDFRDLNNSCPKDEFPLPIVDLMIDATTGHETLSFMDGSFRYNQIRMAPTDEEVMAFRTPKGCCQPFSFLMTKDVPFNWEQACDKAFKSIKSYIMKPPVLVAPVHECPLVLYVASVGILLAQKIDQGKENALYYMSRTITPKELKY</sequence>
<dbReference type="Pfam" id="PF17919">
    <property type="entry name" value="RT_RNaseH_2"/>
    <property type="match status" value="1"/>
</dbReference>
<feature type="domain" description="Reverse transcriptase/retrotransposon-derived protein RNase H-like" evidence="1">
    <location>
        <begin position="339"/>
        <end position="406"/>
    </location>
</feature>
<dbReference type="PANTHER" id="PTHR24559:SF439">
    <property type="entry name" value="RETROTRANSPOSON, UNCLASSIFIED-LIKE PROTEIN"/>
    <property type="match status" value="1"/>
</dbReference>
<protein>
    <submittedName>
        <fullName evidence="2">Transposon Tf2-11 polyprotein</fullName>
    </submittedName>
</protein>
<proteinExistence type="predicted"/>
<dbReference type="InterPro" id="IPR043128">
    <property type="entry name" value="Rev_trsase/Diguanyl_cyclase"/>
</dbReference>
<evidence type="ECO:0000259" key="1">
    <source>
        <dbReference type="Pfam" id="PF17919"/>
    </source>
</evidence>
<dbReference type="EMBL" id="JACGWM010000013">
    <property type="protein sequence ID" value="KAL0333046.1"/>
    <property type="molecule type" value="Genomic_DNA"/>
</dbReference>
<organism evidence="2">
    <name type="scientific">Sesamum calycinum</name>
    <dbReference type="NCBI Taxonomy" id="2727403"/>
    <lineage>
        <taxon>Eukaryota</taxon>
        <taxon>Viridiplantae</taxon>
        <taxon>Streptophyta</taxon>
        <taxon>Embryophyta</taxon>
        <taxon>Tracheophyta</taxon>
        <taxon>Spermatophyta</taxon>
        <taxon>Magnoliopsida</taxon>
        <taxon>eudicotyledons</taxon>
        <taxon>Gunneridae</taxon>
        <taxon>Pentapetalae</taxon>
        <taxon>asterids</taxon>
        <taxon>lamiids</taxon>
        <taxon>Lamiales</taxon>
        <taxon>Pedaliaceae</taxon>
        <taxon>Sesamum</taxon>
    </lineage>
</organism>
<reference evidence="2" key="1">
    <citation type="submission" date="2020-06" db="EMBL/GenBank/DDBJ databases">
        <authorList>
            <person name="Li T."/>
            <person name="Hu X."/>
            <person name="Zhang T."/>
            <person name="Song X."/>
            <person name="Zhang H."/>
            <person name="Dai N."/>
            <person name="Sheng W."/>
            <person name="Hou X."/>
            <person name="Wei L."/>
        </authorList>
    </citation>
    <scope>NUCLEOTIDE SEQUENCE</scope>
    <source>
        <strain evidence="2">KEN8</strain>
        <tissue evidence="2">Leaf</tissue>
    </source>
</reference>
<dbReference type="InterPro" id="IPR041577">
    <property type="entry name" value="RT_RNaseH_2"/>
</dbReference>
<dbReference type="AlphaFoldDB" id="A0AAW2MPQ4"/>
<dbReference type="SUPFAM" id="SSF56672">
    <property type="entry name" value="DNA/RNA polymerases"/>
    <property type="match status" value="1"/>
</dbReference>
<name>A0AAW2MPQ4_9LAMI</name>
<evidence type="ECO:0000313" key="2">
    <source>
        <dbReference type="EMBL" id="KAL0333046.1"/>
    </source>
</evidence>
<accession>A0AAW2MPQ4</accession>
<dbReference type="PANTHER" id="PTHR24559">
    <property type="entry name" value="TRANSPOSON TY3-I GAG-POL POLYPROTEIN"/>
    <property type="match status" value="1"/>
</dbReference>
<gene>
    <name evidence="2" type="ORF">Scaly_2206100</name>
</gene>